<dbReference type="Proteomes" id="UP001174208">
    <property type="component" value="Unassembled WGS sequence"/>
</dbReference>
<evidence type="ECO:0008006" key="3">
    <source>
        <dbReference type="Google" id="ProtNLM"/>
    </source>
</evidence>
<gene>
    <name evidence="1" type="ORF">P5G50_10805</name>
</gene>
<evidence type="ECO:0000313" key="1">
    <source>
        <dbReference type="EMBL" id="MDN4614940.1"/>
    </source>
</evidence>
<comment type="caution">
    <text evidence="1">The sequence shown here is derived from an EMBL/GenBank/DDBJ whole genome shotgun (WGS) entry which is preliminary data.</text>
</comment>
<dbReference type="RefSeq" id="WP_301209139.1">
    <property type="nucleotide sequence ID" value="NZ_JAROCF010000001.1"/>
</dbReference>
<name>A0ABT8KBW0_9MICO</name>
<sequence length="199" mass="20558">MADFSRYLPLSQRPPVDESGVSNDWRALTAGRLEGLVARATGPSTGTLTTSDAALLAVLADRLEATRMQRLARRVGVADGVAGASPDVDATLVRLSAVAAARRAGGGPNGIAELVEVVRTEARCHSLGPVPALDPMVAGSIALYALTRAPVSVRAAVAGRTLAPIDAPWRLGHGAELRTDTAAVLDFLLDDGPMPHEVA</sequence>
<reference evidence="1" key="1">
    <citation type="submission" date="2023-06" db="EMBL/GenBank/DDBJ databases">
        <title>MT1 and MT2 Draft Genomes of Novel Species.</title>
        <authorList>
            <person name="Venkateswaran K."/>
        </authorList>
    </citation>
    <scope>NUCLEOTIDE SEQUENCE</scope>
    <source>
        <strain evidence="1">F6_8S_P_1B</strain>
    </source>
</reference>
<dbReference type="EMBL" id="JAROCF010000001">
    <property type="protein sequence ID" value="MDN4614940.1"/>
    <property type="molecule type" value="Genomic_DNA"/>
</dbReference>
<protein>
    <recommendedName>
        <fullName evidence="3">Urease accessory protein</fullName>
    </recommendedName>
</protein>
<evidence type="ECO:0000313" key="2">
    <source>
        <dbReference type="Proteomes" id="UP001174208"/>
    </source>
</evidence>
<keyword evidence="2" id="KW-1185">Reference proteome</keyword>
<proteinExistence type="predicted"/>
<accession>A0ABT8KBW0</accession>
<organism evidence="1 2">
    <name type="scientific">Leifsonia williamsii</name>
    <dbReference type="NCBI Taxonomy" id="3035919"/>
    <lineage>
        <taxon>Bacteria</taxon>
        <taxon>Bacillati</taxon>
        <taxon>Actinomycetota</taxon>
        <taxon>Actinomycetes</taxon>
        <taxon>Micrococcales</taxon>
        <taxon>Microbacteriaceae</taxon>
        <taxon>Leifsonia</taxon>
    </lineage>
</organism>